<sequence length="247" mass="27713">MDYNSLAACTLYIKRVDPERLNSEAQVQALRERLNLIAEELETHPVDIIVKRSLKRKGQAFIVYADPAEAATAKDLLDGFEFTPGGRTLVCELARTPSDAVVKRFCSEEQYNEHLKKRKYEKERRQAAEDAEQQARKRAAPEDTTSGLPLKAHKPAVKQAVVPDEYLPPNNVLFVREIPDEYDEDALVAMFNRYAGFREVRMITAGRFAGNAFVEYDGNDGAISAREALNGRTVGAKTMKVTYQKAG</sequence>
<feature type="compositionally biased region" description="Basic and acidic residues" evidence="3">
    <location>
        <begin position="117"/>
        <end position="141"/>
    </location>
</feature>
<dbReference type="EMBL" id="CP042193">
    <property type="protein sequence ID" value="QDS73125.1"/>
    <property type="molecule type" value="Genomic_DNA"/>
</dbReference>
<dbReference type="Proteomes" id="UP000316270">
    <property type="component" value="Chromosome 9"/>
</dbReference>
<feature type="domain" description="RRM" evidence="4">
    <location>
        <begin position="171"/>
        <end position="246"/>
    </location>
</feature>
<evidence type="ECO:0000256" key="1">
    <source>
        <dbReference type="ARBA" id="ARBA00022884"/>
    </source>
</evidence>
<keyword evidence="1 2" id="KW-0694">RNA-binding</keyword>
<dbReference type="PANTHER" id="PTHR10501">
    <property type="entry name" value="U1 SMALL NUCLEAR RIBONUCLEOPROTEIN A/U2 SMALL NUCLEAR RIBONUCLEOPROTEIN B"/>
    <property type="match status" value="1"/>
</dbReference>
<evidence type="ECO:0000259" key="4">
    <source>
        <dbReference type="PROSITE" id="PS50102"/>
    </source>
</evidence>
<feature type="domain" description="RRM" evidence="4">
    <location>
        <begin position="9"/>
        <end position="96"/>
    </location>
</feature>
<dbReference type="PROSITE" id="PS50102">
    <property type="entry name" value="RRM"/>
    <property type="match status" value="2"/>
</dbReference>
<dbReference type="InterPro" id="IPR012677">
    <property type="entry name" value="Nucleotide-bd_a/b_plait_sf"/>
</dbReference>
<feature type="region of interest" description="Disordered" evidence="3">
    <location>
        <begin position="117"/>
        <end position="149"/>
    </location>
</feature>
<reference evidence="5 6" key="1">
    <citation type="submission" date="2019-07" db="EMBL/GenBank/DDBJ databases">
        <title>Finished genome of Venturia effusa.</title>
        <authorList>
            <person name="Young C.A."/>
            <person name="Cox M.P."/>
            <person name="Ganley A.R.D."/>
            <person name="David W.J."/>
        </authorList>
    </citation>
    <scope>NUCLEOTIDE SEQUENCE [LARGE SCALE GENOMIC DNA]</scope>
    <source>
        <strain evidence="6">albino</strain>
    </source>
</reference>
<dbReference type="InterPro" id="IPR000504">
    <property type="entry name" value="RRM_dom"/>
</dbReference>
<dbReference type="Pfam" id="PF00076">
    <property type="entry name" value="RRM_1"/>
    <property type="match status" value="1"/>
</dbReference>
<dbReference type="CDD" id="cd12247">
    <property type="entry name" value="RRM2_U1A_like"/>
    <property type="match status" value="1"/>
</dbReference>
<gene>
    <name evidence="5" type="ORF">FKW77_001436</name>
</gene>
<evidence type="ECO:0000313" key="5">
    <source>
        <dbReference type="EMBL" id="QDS73125.1"/>
    </source>
</evidence>
<dbReference type="STRING" id="50376.A0A517LBV4"/>
<dbReference type="SMART" id="SM00360">
    <property type="entry name" value="RRM"/>
    <property type="match status" value="2"/>
</dbReference>
<dbReference type="FunFam" id="3.30.70.330:FF:000029">
    <property type="entry name" value="U2 small nuclear ribonucleoprotein B"/>
    <property type="match status" value="1"/>
</dbReference>
<dbReference type="GO" id="GO:0003723">
    <property type="term" value="F:RNA binding"/>
    <property type="evidence" value="ECO:0007669"/>
    <property type="project" value="UniProtKB-UniRule"/>
</dbReference>
<keyword evidence="6" id="KW-1185">Reference proteome</keyword>
<dbReference type="SUPFAM" id="SSF54928">
    <property type="entry name" value="RNA-binding domain, RBD"/>
    <property type="match status" value="1"/>
</dbReference>
<dbReference type="Gene3D" id="3.30.70.330">
    <property type="match status" value="2"/>
</dbReference>
<evidence type="ECO:0000313" key="6">
    <source>
        <dbReference type="Proteomes" id="UP000316270"/>
    </source>
</evidence>
<dbReference type="AlphaFoldDB" id="A0A517LBV4"/>
<accession>A0A517LBV4</accession>
<protein>
    <recommendedName>
        <fullName evidence="4">RRM domain-containing protein</fullName>
    </recommendedName>
</protein>
<evidence type="ECO:0000256" key="2">
    <source>
        <dbReference type="PROSITE-ProRule" id="PRU00176"/>
    </source>
</evidence>
<dbReference type="InterPro" id="IPR035979">
    <property type="entry name" value="RBD_domain_sf"/>
</dbReference>
<dbReference type="OrthoDB" id="266020at2759"/>
<name>A0A517LBV4_9PEZI</name>
<organism evidence="5 6">
    <name type="scientific">Venturia effusa</name>
    <dbReference type="NCBI Taxonomy" id="50376"/>
    <lineage>
        <taxon>Eukaryota</taxon>
        <taxon>Fungi</taxon>
        <taxon>Dikarya</taxon>
        <taxon>Ascomycota</taxon>
        <taxon>Pezizomycotina</taxon>
        <taxon>Dothideomycetes</taxon>
        <taxon>Pleosporomycetidae</taxon>
        <taxon>Venturiales</taxon>
        <taxon>Venturiaceae</taxon>
        <taxon>Venturia</taxon>
    </lineage>
</organism>
<proteinExistence type="predicted"/>
<evidence type="ECO:0000256" key="3">
    <source>
        <dbReference type="SAM" id="MobiDB-lite"/>
    </source>
</evidence>